<organism evidence="1 2">
    <name type="scientific">Paenibacillus durus</name>
    <name type="common">Paenibacillus azotofixans</name>
    <dbReference type="NCBI Taxonomy" id="44251"/>
    <lineage>
        <taxon>Bacteria</taxon>
        <taxon>Bacillati</taxon>
        <taxon>Bacillota</taxon>
        <taxon>Bacilli</taxon>
        <taxon>Bacillales</taxon>
        <taxon>Paenibacillaceae</taxon>
        <taxon>Paenibacillus</taxon>
    </lineage>
</organism>
<dbReference type="RefSeq" id="WP_042208084.1">
    <property type="nucleotide sequence ID" value="NZ_CP009288.1"/>
</dbReference>
<evidence type="ECO:0000313" key="1">
    <source>
        <dbReference type="EMBL" id="AIQ14302.1"/>
    </source>
</evidence>
<dbReference type="EMBL" id="CP009288">
    <property type="protein sequence ID" value="AIQ14302.1"/>
    <property type="molecule type" value="Genomic_DNA"/>
</dbReference>
<dbReference type="Proteomes" id="UP000029409">
    <property type="component" value="Chromosome"/>
</dbReference>
<proteinExistence type="predicted"/>
<reference evidence="1 2" key="1">
    <citation type="submission" date="2014-08" db="EMBL/GenBank/DDBJ databases">
        <title>Comparative genomics of the Paenibacillus odorifer group.</title>
        <authorList>
            <person name="den Bakker H.C."/>
            <person name="Tsai Y.-C."/>
            <person name="Martin N."/>
            <person name="Korlach J."/>
            <person name="Wiedmann M."/>
        </authorList>
    </citation>
    <scope>NUCLEOTIDE SEQUENCE [LARGE SCALE GENOMIC DNA]</scope>
    <source>
        <strain evidence="1 2">DSM 1735</strain>
    </source>
</reference>
<dbReference type="KEGG" id="pdu:PDUR_22140"/>
<accession>A0A089HT84</accession>
<dbReference type="eggNOG" id="ENOG50337BY">
    <property type="taxonomic scope" value="Bacteria"/>
</dbReference>
<evidence type="ECO:0000313" key="2">
    <source>
        <dbReference type="Proteomes" id="UP000029409"/>
    </source>
</evidence>
<name>A0A089HT84_PAEDU</name>
<protein>
    <submittedName>
        <fullName evidence="1">Uncharacterized protein</fullName>
    </submittedName>
</protein>
<dbReference type="OrthoDB" id="6565706at2"/>
<dbReference type="InterPro" id="IPR049585">
    <property type="entry name" value="CdiI_EcoliA0-like"/>
</dbReference>
<dbReference type="CDD" id="cd20693">
    <property type="entry name" value="CdiI_EcoliA0-like"/>
    <property type="match status" value="1"/>
</dbReference>
<gene>
    <name evidence="1" type="ORF">PDUR_22140</name>
</gene>
<sequence length="153" mass="18256">MDAKSRKVKLQLLLERQKLKAQKNKTSLFFDECIEALGEGTVIFSNEKTEEIYSAFQNEYQITFYGRIDWTKYEFEEIDLKTLETLYLMKDEIVYILWSHDFNPSIQVKINRILENINEVTAVSPDVWLYKENEYVIEIFHDGIIRRTIKGKD</sequence>
<dbReference type="AlphaFoldDB" id="A0A089HT84"/>
<keyword evidence="2" id="KW-1185">Reference proteome</keyword>
<dbReference type="Pfam" id="PF24172">
    <property type="entry name" value="CdiI_ImmP"/>
    <property type="match status" value="1"/>
</dbReference>